<dbReference type="SUPFAM" id="SSF47576">
    <property type="entry name" value="Calponin-homology domain, CH-domain"/>
    <property type="match status" value="1"/>
</dbReference>
<dbReference type="GO" id="GO:0005096">
    <property type="term" value="F:GTPase activator activity"/>
    <property type="evidence" value="ECO:0007669"/>
    <property type="project" value="TreeGrafter"/>
</dbReference>
<dbReference type="EMBL" id="CP115612">
    <property type="protein sequence ID" value="WBW74607.1"/>
    <property type="molecule type" value="Genomic_DNA"/>
</dbReference>
<evidence type="ECO:0000313" key="5">
    <source>
        <dbReference type="EMBL" id="WBW74607.1"/>
    </source>
</evidence>
<dbReference type="GO" id="GO:0110085">
    <property type="term" value="C:mitotic actomyosin contractile ring"/>
    <property type="evidence" value="ECO:0007669"/>
    <property type="project" value="TreeGrafter"/>
</dbReference>
<dbReference type="SUPFAM" id="SSF48350">
    <property type="entry name" value="GTPase activation domain, GAP"/>
    <property type="match status" value="1"/>
</dbReference>
<dbReference type="Pfam" id="PF00307">
    <property type="entry name" value="CH"/>
    <property type="match status" value="1"/>
</dbReference>
<dbReference type="Gene3D" id="1.10.506.10">
    <property type="entry name" value="GTPase Activation - p120gap, domain 1"/>
    <property type="match status" value="1"/>
</dbReference>
<dbReference type="PANTHER" id="PTHR14149">
    <property type="entry name" value="RAS GTPASE-ACTIVATING PROTEIN WITH IQ MOTIF"/>
    <property type="match status" value="1"/>
</dbReference>
<dbReference type="SMART" id="SM00323">
    <property type="entry name" value="RasGAP"/>
    <property type="match status" value="1"/>
</dbReference>
<dbReference type="GO" id="GO:0051015">
    <property type="term" value="F:actin filament binding"/>
    <property type="evidence" value="ECO:0007669"/>
    <property type="project" value="TreeGrafter"/>
</dbReference>
<dbReference type="Pfam" id="PF03836">
    <property type="entry name" value="RasGAP_C"/>
    <property type="match status" value="1"/>
</dbReference>
<dbReference type="PROSITE" id="PS50018">
    <property type="entry name" value="RAS_GTPASE_ACTIV_2"/>
    <property type="match status" value="1"/>
</dbReference>
<dbReference type="SMART" id="SM00015">
    <property type="entry name" value="IQ"/>
    <property type="match status" value="7"/>
</dbReference>
<evidence type="ECO:0000256" key="2">
    <source>
        <dbReference type="SAM" id="MobiDB-lite"/>
    </source>
</evidence>
<dbReference type="PROSITE" id="PS50021">
    <property type="entry name" value="CH"/>
    <property type="match status" value="1"/>
</dbReference>
<dbReference type="InterPro" id="IPR001936">
    <property type="entry name" value="RasGAP_dom"/>
</dbReference>
<name>A0AAE9WG59_9SCHI</name>
<feature type="domain" description="Ras-GAP" evidence="3">
    <location>
        <begin position="850"/>
        <end position="1060"/>
    </location>
</feature>
<accession>A0AAE9WG59</accession>
<dbReference type="GO" id="GO:0005516">
    <property type="term" value="F:calmodulin binding"/>
    <property type="evidence" value="ECO:0007669"/>
    <property type="project" value="TreeGrafter"/>
</dbReference>
<organism evidence="5 6">
    <name type="scientific">Schizosaccharomyces osmophilus</name>
    <dbReference type="NCBI Taxonomy" id="2545709"/>
    <lineage>
        <taxon>Eukaryota</taxon>
        <taxon>Fungi</taxon>
        <taxon>Dikarya</taxon>
        <taxon>Ascomycota</taxon>
        <taxon>Taphrinomycotina</taxon>
        <taxon>Schizosaccharomycetes</taxon>
        <taxon>Schizosaccharomycetales</taxon>
        <taxon>Schizosaccharomycetaceae</taxon>
        <taxon>Schizosaccharomyces</taxon>
    </lineage>
</organism>
<dbReference type="Pfam" id="PF00616">
    <property type="entry name" value="RasGAP"/>
    <property type="match status" value="1"/>
</dbReference>
<dbReference type="GO" id="GO:1903479">
    <property type="term" value="P:mitotic actomyosin contractile ring assembly actin filament organization"/>
    <property type="evidence" value="ECO:0007669"/>
    <property type="project" value="TreeGrafter"/>
</dbReference>
<keyword evidence="1" id="KW-0175">Coiled coil</keyword>
<evidence type="ECO:0000313" key="6">
    <source>
        <dbReference type="Proteomes" id="UP001212411"/>
    </source>
</evidence>
<evidence type="ECO:0000259" key="3">
    <source>
        <dbReference type="PROSITE" id="PS50018"/>
    </source>
</evidence>
<dbReference type="SUPFAM" id="SSF143885">
    <property type="entry name" value="RGC domain-like"/>
    <property type="match status" value="1"/>
</dbReference>
<dbReference type="RefSeq" id="XP_056038850.1">
    <property type="nucleotide sequence ID" value="XM_056182427.1"/>
</dbReference>
<protein>
    <submittedName>
        <fullName evidence="5">IQGAP domain cytoskeleton scaffold protein Rng2</fullName>
    </submittedName>
</protein>
<dbReference type="Proteomes" id="UP001212411">
    <property type="component" value="Chromosome 2"/>
</dbReference>
<dbReference type="KEGG" id="som:SOMG_03638"/>
<dbReference type="Gene3D" id="1.10.418.10">
    <property type="entry name" value="Calponin-like domain"/>
    <property type="match status" value="1"/>
</dbReference>
<feature type="compositionally biased region" description="Polar residues" evidence="2">
    <location>
        <begin position="201"/>
        <end position="215"/>
    </location>
</feature>
<dbReference type="InterPro" id="IPR000593">
    <property type="entry name" value="RasGAP_C"/>
</dbReference>
<feature type="compositionally biased region" description="Low complexity" evidence="2">
    <location>
        <begin position="240"/>
        <end position="252"/>
    </location>
</feature>
<proteinExistence type="predicted"/>
<dbReference type="GeneID" id="80877116"/>
<feature type="region of interest" description="Disordered" evidence="2">
    <location>
        <begin position="182"/>
        <end position="252"/>
    </location>
</feature>
<dbReference type="InterPro" id="IPR036872">
    <property type="entry name" value="CH_dom_sf"/>
</dbReference>
<dbReference type="PANTHER" id="PTHR14149:SF14">
    <property type="entry name" value="CALPONIN-HOMOLOGY (CH) DOMAIN-CONTAINING PROTEIN"/>
    <property type="match status" value="1"/>
</dbReference>
<evidence type="ECO:0000259" key="4">
    <source>
        <dbReference type="PROSITE" id="PS50021"/>
    </source>
</evidence>
<feature type="domain" description="Calponin-homology (CH)" evidence="4">
    <location>
        <begin position="22"/>
        <end position="128"/>
    </location>
</feature>
<dbReference type="SMART" id="SM00033">
    <property type="entry name" value="CH"/>
    <property type="match status" value="1"/>
</dbReference>
<dbReference type="CDD" id="cd12206">
    <property type="entry name" value="RasGAP_IQGAP_related"/>
    <property type="match status" value="1"/>
</dbReference>
<evidence type="ECO:0000256" key="1">
    <source>
        <dbReference type="SAM" id="Coils"/>
    </source>
</evidence>
<dbReference type="InterPro" id="IPR008936">
    <property type="entry name" value="Rho_GTPase_activation_prot"/>
</dbReference>
<feature type="coiled-coil region" evidence="1">
    <location>
        <begin position="723"/>
        <end position="750"/>
    </location>
</feature>
<gene>
    <name evidence="5" type="primary">rng2</name>
    <name evidence="5" type="ORF">SOMG_03638</name>
</gene>
<keyword evidence="6" id="KW-1185">Reference proteome</keyword>
<dbReference type="InterPro" id="IPR001715">
    <property type="entry name" value="CH_dom"/>
</dbReference>
<reference evidence="5 6" key="1">
    <citation type="journal article" date="2023" name="G3 (Bethesda)">
        <title>A high-quality reference genome for the fission yeast Schizosaccharomyces osmophilus.</title>
        <authorList>
            <person name="Jia G.S."/>
            <person name="Zhang W.C."/>
            <person name="Liang Y."/>
            <person name="Liu X.H."/>
            <person name="Rhind N."/>
            <person name="Pidoux A."/>
            <person name="Brysch-Herzberg M."/>
            <person name="Du L.L."/>
        </authorList>
    </citation>
    <scope>NUCLEOTIDE SEQUENCE [LARGE SCALE GENOMIC DNA]</scope>
    <source>
        <strain evidence="5 6">CBS 15793</strain>
    </source>
</reference>
<dbReference type="InterPro" id="IPR000048">
    <property type="entry name" value="IQ_motif_EF-hand-BS"/>
</dbReference>
<dbReference type="CDD" id="cd21206">
    <property type="entry name" value="CH_IQGAP"/>
    <property type="match status" value="1"/>
</dbReference>
<dbReference type="Pfam" id="PF00612">
    <property type="entry name" value="IQ"/>
    <property type="match status" value="2"/>
</dbReference>
<sequence length="1471" mass="170532">MRTSTMRWKDKQRDTIQALNYLCRVTEAKNWIEECLDTNLGPISTFEQSLRNGVVLAKLVLRFQPFRRFRVFESDELQFRHSDNINKFLDFIADIKLPEIFHFELTDIYEGKNLPKVIYCIHALSFFLSMQNLAPPLVRINENLNFADDDVAQIVRRLQQSNAILPNFTALSSDFMLRASPTLSPTRNPAASPKHSRARSQDLSDSGSAFSSPLTSPLKYKEEDTRSPLSSSTSHRRTKSSLPSLNSFKSSTPALSSSSKLNGFEDSFLQPPSSSLRDSPSPSFFTTFSPNRRREALFSYYNPYHQLERAPFQDNVLNGVQACCRGVIARIKLVDVLQSLAEQSTHVETFQAMIRGYLSRSTYKINENAYEEMVRWTESLQSSIRGHLVRVEYKEKVLRNESLRSVPKMQAVIRAGFYRRSQVAILERLKEKESSFILIQSSSHGYLTRHQIVNMLDNLYHYIPSIIQLQSVIRGALFRNRLKQLSRELDSFPYRFHAMCRGFFLRRRLNNLKSSLESQSSSFTSLSTLSRGCLLRSIYKGHLKQLHYLSPSLIPLQSICRGLLSQRWQLNILEELYSHTASVTTLQSFIRGFLTRISVAKLNIHLVKHSRDILFVQSAVRAVLLRDDVNFIEIQLESSIDETLALQSTIRGCLARSNFARKLQSFHQKMENPIIAKSVYRGRQEGLAYRELATARNPPVMTVKNFVHLLDDNNFDFEEDVCIENMRKEIVKLVRENETIEEHINELDVKIALLVKNKISLDDVLKHHNKYKPGKQVSDYIANSRSMKTLNNSSRRYLDLVQCFFYVLQTNEIYITNYLHILNKSNPSFMQLRHITYLILQIFGHASNRREEVLFLRLMTNVLNMEVSQAETTEDILNNESIWKILLMGLLGNIRDAKLWKSILSRMHKILVYDERMDFEINPVALLKQFEPNRKDHSENPKVALNIAMQHSPTRNLYVGRLRELRKLCQSFIIALSRNIESFPFSLCYVASQLKLSLEQNFPSARKEWVFGIIGRFVFDNYIKPLLISPDNYKLVEGHINALQRKNLNCFSDILSEIFSVEPRDSRQLGFLRPLSEFIEVSKQDIVIFLEHLTDVVDPETYFEFDVFEDIVSTKRPVIYMKRDDILNIYTQISRASDLIATDSPNDPLRAVISELESTSPKDDEFLESETDIKLELSPRFCTVEDPVAEERSLIVQTKRYIFFIIRVQNGTSLMDILVKPVTDEDEETWRELLVAEAERNQRFEAFDDTLSSSSFAELKYLALTNVLELENLGFANRSNNYQDIVNSIALDIRNKSKRRLQRQRELDFGRQNLVSLKDKRAFLDSQLKSYNEYIEQAMETLQSKKGKKKLIPFSKQYFHMRELRKSGRVPRFGSFKYTATKLYDRGILVSMSHMPHHDKLYITISADEVGKFTLEASSNAVQVTSPRCELQLDDLLSAQYNKVLTIDVLEGRLKFNTNMFLHLIFSRFYS</sequence>
<dbReference type="PROSITE" id="PS50096">
    <property type="entry name" value="IQ"/>
    <property type="match status" value="5"/>
</dbReference>